<keyword evidence="3 7" id="KW-0560">Oxidoreductase</keyword>
<dbReference type="GO" id="GO:0141153">
    <property type="term" value="F:glycerol-3-phosphate dehydrogenase (NADP+) activity"/>
    <property type="evidence" value="ECO:0007669"/>
    <property type="project" value="RHEA"/>
</dbReference>
<dbReference type="SUPFAM" id="SSF51735">
    <property type="entry name" value="NAD(P)-binding Rossmann-fold domains"/>
    <property type="match status" value="1"/>
</dbReference>
<proteinExistence type="inferred from homology"/>
<feature type="binding site" evidence="7">
    <location>
        <position position="101"/>
    </location>
    <ligand>
        <name>NADPH</name>
        <dbReference type="ChEBI" id="CHEBI:57783"/>
    </ligand>
</feature>
<keyword evidence="7" id="KW-0547">Nucleotide-binding</keyword>
<dbReference type="NCBIfam" id="NF000942">
    <property type="entry name" value="PRK00094.1-4"/>
    <property type="match status" value="1"/>
</dbReference>
<feature type="binding site" evidence="7">
    <location>
        <position position="11"/>
    </location>
    <ligand>
        <name>NADPH</name>
        <dbReference type="ChEBI" id="CHEBI:57783"/>
    </ligand>
</feature>
<dbReference type="PROSITE" id="PS00957">
    <property type="entry name" value="NAD_G3PDH"/>
    <property type="match status" value="1"/>
</dbReference>
<evidence type="ECO:0000256" key="4">
    <source>
        <dbReference type="ARBA" id="ARBA00023098"/>
    </source>
</evidence>
<dbReference type="GO" id="GO:0008654">
    <property type="term" value="P:phospholipid biosynthetic process"/>
    <property type="evidence" value="ECO:0007669"/>
    <property type="project" value="UniProtKB-KW"/>
</dbReference>
<dbReference type="GO" id="GO:0046167">
    <property type="term" value="P:glycerol-3-phosphate biosynthetic process"/>
    <property type="evidence" value="ECO:0007669"/>
    <property type="project" value="UniProtKB-UniRule"/>
</dbReference>
<dbReference type="RefSeq" id="WP_086451061.1">
    <property type="nucleotide sequence ID" value="NZ_MSPP01000002.1"/>
</dbReference>
<dbReference type="Pfam" id="PF07479">
    <property type="entry name" value="NAD_Gly3P_dh_C"/>
    <property type="match status" value="1"/>
</dbReference>
<evidence type="ECO:0000259" key="14">
    <source>
        <dbReference type="Pfam" id="PF07479"/>
    </source>
</evidence>
<evidence type="ECO:0000256" key="2">
    <source>
        <dbReference type="ARBA" id="ARBA00022516"/>
    </source>
</evidence>
<dbReference type="UniPathway" id="UPA00940"/>
<protein>
    <recommendedName>
        <fullName evidence="7">Glycerol-3-phosphate dehydrogenase [NAD(P)+]</fullName>
        <ecNumber evidence="7">1.1.1.94</ecNumber>
    </recommendedName>
    <alternativeName>
        <fullName evidence="7">NAD(P)(+)-dependent glycerol-3-phosphate dehydrogenase</fullName>
    </alternativeName>
    <alternativeName>
        <fullName evidence="7">NAD(P)H-dependent dihydroxyacetone-phosphate reductase</fullName>
    </alternativeName>
</protein>
<evidence type="ECO:0000256" key="8">
    <source>
        <dbReference type="PIRSR" id="PIRSR000114-1"/>
    </source>
</evidence>
<dbReference type="InterPro" id="IPR036291">
    <property type="entry name" value="NAD(P)-bd_dom_sf"/>
</dbReference>
<comment type="similarity">
    <text evidence="1 7 11">Belongs to the NAD-dependent glycerol-3-phosphate dehydrogenase family.</text>
</comment>
<dbReference type="GO" id="GO:0005829">
    <property type="term" value="C:cytosol"/>
    <property type="evidence" value="ECO:0007669"/>
    <property type="project" value="TreeGrafter"/>
</dbReference>
<evidence type="ECO:0000256" key="1">
    <source>
        <dbReference type="ARBA" id="ARBA00011009"/>
    </source>
</evidence>
<feature type="binding site" evidence="7">
    <location>
        <position position="269"/>
    </location>
    <ligand>
        <name>NADPH</name>
        <dbReference type="ChEBI" id="CHEBI:57783"/>
    </ligand>
</feature>
<evidence type="ECO:0000256" key="5">
    <source>
        <dbReference type="ARBA" id="ARBA00023209"/>
    </source>
</evidence>
<keyword evidence="4 7" id="KW-0443">Lipid metabolism</keyword>
<feature type="binding site" evidence="10">
    <location>
        <position position="133"/>
    </location>
    <ligand>
        <name>NAD(+)</name>
        <dbReference type="ChEBI" id="CHEBI:57540"/>
    </ligand>
</feature>
<dbReference type="InterPro" id="IPR013328">
    <property type="entry name" value="6PGD_dom2"/>
</dbReference>
<feature type="domain" description="Glycerol-3-phosphate dehydrogenase NAD-dependent C-terminal" evidence="14">
    <location>
        <begin position="173"/>
        <end position="308"/>
    </location>
</feature>
<comment type="caution">
    <text evidence="15">The sequence shown here is derived from an EMBL/GenBank/DDBJ whole genome shotgun (WGS) entry which is preliminary data.</text>
</comment>
<feature type="binding site" evidence="7">
    <location>
        <position position="247"/>
    </location>
    <ligand>
        <name>sn-glycerol 3-phosphate</name>
        <dbReference type="ChEBI" id="CHEBI:57597"/>
    </ligand>
</feature>
<evidence type="ECO:0000256" key="10">
    <source>
        <dbReference type="PIRSR" id="PIRSR000114-3"/>
    </source>
</evidence>
<feature type="domain" description="Glycerol-3-phosphate dehydrogenase NAD-dependent N-terminal" evidence="13">
    <location>
        <begin position="2"/>
        <end position="153"/>
    </location>
</feature>
<feature type="binding site" evidence="7">
    <location>
        <position position="184"/>
    </location>
    <ligand>
        <name>sn-glycerol 3-phosphate</name>
        <dbReference type="ChEBI" id="CHEBI:57597"/>
    </ligand>
</feature>
<comment type="catalytic activity">
    <reaction evidence="7">
        <text>sn-glycerol 3-phosphate + NAD(+) = dihydroxyacetone phosphate + NADH + H(+)</text>
        <dbReference type="Rhea" id="RHEA:11092"/>
        <dbReference type="ChEBI" id="CHEBI:15378"/>
        <dbReference type="ChEBI" id="CHEBI:57540"/>
        <dbReference type="ChEBI" id="CHEBI:57597"/>
        <dbReference type="ChEBI" id="CHEBI:57642"/>
        <dbReference type="ChEBI" id="CHEBI:57945"/>
        <dbReference type="EC" id="1.1.1.94"/>
    </reaction>
</comment>
<evidence type="ECO:0000256" key="6">
    <source>
        <dbReference type="ARBA" id="ARBA00023264"/>
    </source>
</evidence>
<dbReference type="PANTHER" id="PTHR11728">
    <property type="entry name" value="GLYCEROL-3-PHOSPHATE DEHYDROGENASE"/>
    <property type="match status" value="1"/>
</dbReference>
<keyword evidence="7 10" id="KW-0520">NAD</keyword>
<evidence type="ECO:0000256" key="3">
    <source>
        <dbReference type="ARBA" id="ARBA00023002"/>
    </source>
</evidence>
<dbReference type="OrthoDB" id="9812273at2"/>
<name>A0A251WZF9_9RHOB</name>
<evidence type="ECO:0000256" key="9">
    <source>
        <dbReference type="PIRSR" id="PIRSR000114-2"/>
    </source>
</evidence>
<comment type="caution">
    <text evidence="7">Lacks conserved residue(s) required for the propagation of feature annotation.</text>
</comment>
<dbReference type="Gene3D" id="1.10.1040.10">
    <property type="entry name" value="N-(1-d-carboxylethyl)-l-norvaline Dehydrogenase, domain 2"/>
    <property type="match status" value="1"/>
</dbReference>
<evidence type="ECO:0000313" key="15">
    <source>
        <dbReference type="EMBL" id="OUD09726.1"/>
    </source>
</evidence>
<comment type="pathway">
    <text evidence="7">Membrane lipid metabolism; glycerophospholipid metabolism.</text>
</comment>
<feature type="binding site" evidence="7">
    <location>
        <position position="129"/>
    </location>
    <ligand>
        <name>sn-glycerol 3-phosphate</name>
        <dbReference type="ChEBI" id="CHEBI:57597"/>
    </ligand>
</feature>
<feature type="binding site" evidence="10">
    <location>
        <position position="248"/>
    </location>
    <ligand>
        <name>NAD(+)</name>
        <dbReference type="ChEBI" id="CHEBI:57540"/>
    </ligand>
</feature>
<feature type="binding site" evidence="7">
    <location>
        <position position="249"/>
    </location>
    <ligand>
        <name>sn-glycerol 3-phosphate</name>
        <dbReference type="ChEBI" id="CHEBI:57597"/>
    </ligand>
</feature>
<dbReference type="InterPro" id="IPR006168">
    <property type="entry name" value="G3P_DH_NAD-dep"/>
</dbReference>
<dbReference type="Gene3D" id="3.40.50.720">
    <property type="entry name" value="NAD(P)-binding Rossmann-like Domain"/>
    <property type="match status" value="1"/>
</dbReference>
<dbReference type="GO" id="GO:0051287">
    <property type="term" value="F:NAD binding"/>
    <property type="evidence" value="ECO:0007669"/>
    <property type="project" value="InterPro"/>
</dbReference>
<reference evidence="15 16" key="1">
    <citation type="submission" date="2016-12" db="EMBL/GenBank/DDBJ databases">
        <title>The draft genome sequence of HSLHS2.</title>
        <authorList>
            <person name="Hu D."/>
            <person name="Wang L."/>
            <person name="Shao Z."/>
        </authorList>
    </citation>
    <scope>NUCLEOTIDE SEQUENCE [LARGE SCALE GENOMIC DNA]</scope>
    <source>
        <strain evidence="15">MCCC 1A06712</strain>
    </source>
</reference>
<keyword evidence="5 7" id="KW-0594">Phospholipid biosynthesis</keyword>
<feature type="binding site" evidence="7">
    <location>
        <position position="131"/>
    </location>
    <ligand>
        <name>sn-glycerol 3-phosphate</name>
        <dbReference type="ChEBI" id="CHEBI:57597"/>
    </ligand>
</feature>
<dbReference type="InterPro" id="IPR011128">
    <property type="entry name" value="G3P_DH_NAD-dep_N"/>
</dbReference>
<comment type="subcellular location">
    <subcellularLocation>
        <location evidence="7">Cytoplasm</location>
    </subcellularLocation>
</comment>
<dbReference type="GO" id="GO:0005975">
    <property type="term" value="P:carbohydrate metabolic process"/>
    <property type="evidence" value="ECO:0007669"/>
    <property type="project" value="InterPro"/>
</dbReference>
<dbReference type="GO" id="GO:0046168">
    <property type="term" value="P:glycerol-3-phosphate catabolic process"/>
    <property type="evidence" value="ECO:0007669"/>
    <property type="project" value="InterPro"/>
</dbReference>
<dbReference type="InterPro" id="IPR006109">
    <property type="entry name" value="G3P_DH_NAD-dep_C"/>
</dbReference>
<dbReference type="EC" id="1.1.1.94" evidence="7"/>
<dbReference type="Pfam" id="PF01210">
    <property type="entry name" value="NAD_Gly3P_dh_N"/>
    <property type="match status" value="1"/>
</dbReference>
<dbReference type="PANTHER" id="PTHR11728:SF1">
    <property type="entry name" value="GLYCEROL-3-PHOSPHATE DEHYDROGENASE [NAD(+)] 2, CHLOROPLASTIC"/>
    <property type="match status" value="1"/>
</dbReference>
<dbReference type="NCBIfam" id="NF000940">
    <property type="entry name" value="PRK00094.1-2"/>
    <property type="match status" value="1"/>
</dbReference>
<organism evidence="15 16">
    <name type="scientific">Marivivens niveibacter</name>
    <dbReference type="NCBI Taxonomy" id="1930667"/>
    <lineage>
        <taxon>Bacteria</taxon>
        <taxon>Pseudomonadati</taxon>
        <taxon>Pseudomonadota</taxon>
        <taxon>Alphaproteobacteria</taxon>
        <taxon>Rhodobacterales</taxon>
        <taxon>Paracoccaceae</taxon>
        <taxon>Marivivens group</taxon>
        <taxon>Marivivens</taxon>
    </lineage>
</organism>
<feature type="active site" description="Proton acceptor" evidence="7 8">
    <location>
        <position position="184"/>
    </location>
</feature>
<feature type="binding site" evidence="9">
    <location>
        <begin position="248"/>
        <end position="249"/>
    </location>
    <ligand>
        <name>substrate</name>
    </ligand>
</feature>
<dbReference type="GO" id="GO:0006650">
    <property type="term" value="P:glycerophospholipid metabolic process"/>
    <property type="evidence" value="ECO:0007669"/>
    <property type="project" value="UniProtKB-UniRule"/>
</dbReference>
<feature type="binding site" evidence="7">
    <location>
        <position position="248"/>
    </location>
    <ligand>
        <name>NADPH</name>
        <dbReference type="ChEBI" id="CHEBI:57783"/>
    </ligand>
</feature>
<gene>
    <name evidence="7" type="primary">gpsA</name>
    <name evidence="15" type="ORF">BVC71_07790</name>
</gene>
<comment type="catalytic activity">
    <reaction evidence="7 12">
        <text>sn-glycerol 3-phosphate + NADP(+) = dihydroxyacetone phosphate + NADPH + H(+)</text>
        <dbReference type="Rhea" id="RHEA:11096"/>
        <dbReference type="ChEBI" id="CHEBI:15378"/>
        <dbReference type="ChEBI" id="CHEBI:57597"/>
        <dbReference type="ChEBI" id="CHEBI:57642"/>
        <dbReference type="ChEBI" id="CHEBI:57783"/>
        <dbReference type="ChEBI" id="CHEBI:58349"/>
        <dbReference type="EC" id="1.1.1.94"/>
    </reaction>
</comment>
<feature type="binding site" evidence="7">
    <location>
        <position position="248"/>
    </location>
    <ligand>
        <name>sn-glycerol 3-phosphate</name>
        <dbReference type="ChEBI" id="CHEBI:57597"/>
    </ligand>
</feature>
<feature type="binding site" evidence="7">
    <location>
        <position position="101"/>
    </location>
    <ligand>
        <name>sn-glycerol 3-phosphate</name>
        <dbReference type="ChEBI" id="CHEBI:57597"/>
    </ligand>
</feature>
<dbReference type="PRINTS" id="PR00077">
    <property type="entry name" value="GPDHDRGNASE"/>
</dbReference>
<evidence type="ECO:0000259" key="13">
    <source>
        <dbReference type="Pfam" id="PF01210"/>
    </source>
</evidence>
<feature type="binding site" evidence="7">
    <location>
        <position position="237"/>
    </location>
    <ligand>
        <name>sn-glycerol 3-phosphate</name>
        <dbReference type="ChEBI" id="CHEBI:57597"/>
    </ligand>
</feature>
<dbReference type="AlphaFoldDB" id="A0A251WZF9"/>
<dbReference type="GO" id="GO:0141152">
    <property type="term" value="F:glycerol-3-phosphate dehydrogenase (NAD+) activity"/>
    <property type="evidence" value="ECO:0007669"/>
    <property type="project" value="RHEA"/>
</dbReference>
<accession>A0A251WZF9</accession>
<evidence type="ECO:0000256" key="12">
    <source>
        <dbReference type="RuleBase" id="RU000439"/>
    </source>
</evidence>
<feature type="binding site" evidence="10">
    <location>
        <begin position="7"/>
        <end position="12"/>
    </location>
    <ligand>
        <name>NAD(+)</name>
        <dbReference type="ChEBI" id="CHEBI:57540"/>
    </ligand>
</feature>
<comment type="function">
    <text evidence="7">Catalyzes the reduction of the glycolytic intermediate dihydroxyacetone phosphate (DHAP) to sn-glycerol 3-phosphate (G3P), the key precursor for phospholipid synthesis.</text>
</comment>
<dbReference type="Proteomes" id="UP000194664">
    <property type="component" value="Unassembled WGS sequence"/>
</dbReference>
<keyword evidence="7" id="KW-0521">NADP</keyword>
<evidence type="ECO:0000256" key="7">
    <source>
        <dbReference type="HAMAP-Rule" id="MF_00394"/>
    </source>
</evidence>
<keyword evidence="6 7" id="KW-1208">Phospholipid metabolism</keyword>
<feature type="binding site" evidence="9">
    <location>
        <position position="101"/>
    </location>
    <ligand>
        <name>substrate</name>
    </ligand>
</feature>
<dbReference type="InterPro" id="IPR008927">
    <property type="entry name" value="6-PGluconate_DH-like_C_sf"/>
</dbReference>
<feature type="binding site" evidence="7">
    <location>
        <position position="30"/>
    </location>
    <ligand>
        <name>NADPH</name>
        <dbReference type="ChEBI" id="CHEBI:57783"/>
    </ligand>
</feature>
<dbReference type="SUPFAM" id="SSF48179">
    <property type="entry name" value="6-phosphogluconate dehydrogenase C-terminal domain-like"/>
    <property type="match status" value="1"/>
</dbReference>
<sequence>MKIAIAGAGAFGTALAVSFCSSQPITIWARNADTVNQINKGRANPRLPDVTLPDNLTATHDLDDVFAANIILLAIPAQQFRRFVAEHREKLAGKMVVSCAKGIDTETMRGTASTIQDSVPSATVGLLTGPSFAADIAKGLPTALTLACADMEAGELMQNALSVGNLRFYRTTDVIGAELGGSLKNVYAIACGACIGEGIGDSARAALMTRGMAETMRLAASLGAKPETLMGLSGFGDLVLTCTSELSRNYRYGLSIGRTDKFTENTTVEGVATTHAVAKLAAEKGIDMPIVSMLQDILTTDCSVAEAIAVLLRRPLKEE</sequence>
<dbReference type="EMBL" id="MSPP01000002">
    <property type="protein sequence ID" value="OUD09726.1"/>
    <property type="molecule type" value="Genomic_DNA"/>
</dbReference>
<keyword evidence="2 7" id="KW-0444">Lipid biosynthesis</keyword>
<dbReference type="HAMAP" id="MF_00394">
    <property type="entry name" value="NAD_Glyc3P_dehydrog"/>
    <property type="match status" value="1"/>
</dbReference>
<keyword evidence="16" id="KW-1185">Reference proteome</keyword>
<keyword evidence="7" id="KW-0963">Cytoplasm</keyword>
<dbReference type="PIRSF" id="PIRSF000114">
    <property type="entry name" value="Glycerol-3-P_dh"/>
    <property type="match status" value="1"/>
</dbReference>
<evidence type="ECO:0000256" key="11">
    <source>
        <dbReference type="RuleBase" id="RU000437"/>
    </source>
</evidence>
<feature type="binding site" evidence="7">
    <location>
        <position position="133"/>
    </location>
    <ligand>
        <name>NADPH</name>
        <dbReference type="ChEBI" id="CHEBI:57783"/>
    </ligand>
</feature>
<evidence type="ECO:0000313" key="16">
    <source>
        <dbReference type="Proteomes" id="UP000194664"/>
    </source>
</evidence>